<evidence type="ECO:0000259" key="1">
    <source>
        <dbReference type="Pfam" id="PF22007"/>
    </source>
</evidence>
<dbReference type="PATRIC" id="fig|13035.3.peg.2842"/>
<dbReference type="OrthoDB" id="500911at2"/>
<evidence type="ECO:0000313" key="4">
    <source>
        <dbReference type="Proteomes" id="UP000010482"/>
    </source>
</evidence>
<dbReference type="EMBL" id="CP003944">
    <property type="protein sequence ID" value="AFZ51081.1"/>
    <property type="molecule type" value="Genomic_DNA"/>
</dbReference>
<dbReference type="InterPro" id="IPR054216">
    <property type="entry name" value="DUF6930"/>
</dbReference>
<organism evidence="3 4">
    <name type="scientific">Dactylococcopsis salina (strain PCC 8305)</name>
    <name type="common">Myxobactron salinum</name>
    <dbReference type="NCBI Taxonomy" id="13035"/>
    <lineage>
        <taxon>Bacteria</taxon>
        <taxon>Bacillati</taxon>
        <taxon>Cyanobacteriota</taxon>
        <taxon>Cyanophyceae</taxon>
        <taxon>Nodosilineales</taxon>
        <taxon>Cymatolegaceae</taxon>
        <taxon>Dactylococcopsis</taxon>
    </lineage>
</organism>
<evidence type="ECO:0000313" key="3">
    <source>
        <dbReference type="EMBL" id="AFZ51081.1"/>
    </source>
</evidence>
<gene>
    <name evidence="3" type="ORF">Dacsa_2489</name>
</gene>
<protein>
    <submittedName>
        <fullName evidence="3">Uncharacterized protein</fullName>
    </submittedName>
</protein>
<dbReference type="Pfam" id="PF22007">
    <property type="entry name" value="DUF6930"/>
    <property type="match status" value="1"/>
</dbReference>
<dbReference type="STRING" id="13035.Dacsa_2489"/>
<reference evidence="3" key="1">
    <citation type="submission" date="2012-04" db="EMBL/GenBank/DDBJ databases">
        <title>Finished genome of Dactylococcopsis salina PCC 8305.</title>
        <authorList>
            <consortium name="US DOE Joint Genome Institute"/>
            <person name="Gugger M."/>
            <person name="Coursin T."/>
            <person name="Rippka R."/>
            <person name="Tandeau De Marsac N."/>
            <person name="Huntemann M."/>
            <person name="Wei C.-L."/>
            <person name="Han J."/>
            <person name="Detter J.C."/>
            <person name="Han C."/>
            <person name="Tapia R."/>
            <person name="Daligault H."/>
            <person name="Chen A."/>
            <person name="Krypides N."/>
            <person name="Mavromatis K."/>
            <person name="Markowitz V."/>
            <person name="Szeto E."/>
            <person name="Ivanova N."/>
            <person name="Ovchinnikova G."/>
            <person name="Pagani I."/>
            <person name="Pati A."/>
            <person name="Goodwin L."/>
            <person name="Peters L."/>
            <person name="Pitluck S."/>
            <person name="Woyke T."/>
            <person name="Kerfeld C."/>
        </authorList>
    </citation>
    <scope>NUCLEOTIDE SEQUENCE [LARGE SCALE GENOMIC DNA]</scope>
    <source>
        <strain evidence="3">PCC 8305</strain>
    </source>
</reference>
<dbReference type="Proteomes" id="UP000010482">
    <property type="component" value="Chromosome"/>
</dbReference>
<dbReference type="eggNOG" id="COG3381">
    <property type="taxonomic scope" value="Bacteria"/>
</dbReference>
<dbReference type="HOGENOM" id="CLU_498595_0_0_3"/>
<dbReference type="InterPro" id="IPR055733">
    <property type="entry name" value="DUF7309"/>
</dbReference>
<evidence type="ECO:0000259" key="2">
    <source>
        <dbReference type="Pfam" id="PF23988"/>
    </source>
</evidence>
<accession>K9YVX4</accession>
<dbReference type="KEGG" id="dsl:Dacsa_2489"/>
<feature type="domain" description="DUF6930" evidence="1">
    <location>
        <begin position="8"/>
        <end position="132"/>
    </location>
</feature>
<sequence>MTTLHSTTIRRLQKLPQSNAVWEGDRRNLSTLNFKGQDEEDDRDCVMWVDGSEGMVRGMEMVSSNVGMEAVVRTLIRSMEMPQGYGKPCRPQRIVVRDREIQFFLRGVLQELGIKIDHVRELPFIDTLFQGLAETNEERPPLLPPSYREPLLKTAQEIWDNPPWDFLDDSEIITIELHHWETEPLYVSVMGMLGAEYGVLLYRSFDSLKTFRSQMFQGETMEELESAFLQQDCWFLNYEIPEDEEAEELSSEAVEPHFGSVNPYEGLRPFFGEDEAAVVYVALKALQQFVQSHQSELETEFDEKLEKSYQISLPKTIKKDATPITVTISTNPELEEELIDLLDNHPEELEDIEEAEFSSPIQEDLVPKDSFLTLGMITWDMIAQIRNNQKQLYQSLGISENGDGIPIVLIQTSRPKAQAMIDQIQEAGGIHGIGFNMGEDPSTDSVYDLGIIQTNDGELHLFGEFDEDDPTHINARQQWEKRCQQTKGYCGLIIARGLKGASSGQPKLQDMMALFEAKALSTEELGLGILQLMEW</sequence>
<dbReference type="RefSeq" id="WP_015230071.1">
    <property type="nucleotide sequence ID" value="NC_019780.1"/>
</dbReference>
<dbReference type="AlphaFoldDB" id="K9YVX4"/>
<keyword evidence="4" id="KW-1185">Reference proteome</keyword>
<feature type="domain" description="DUF7309" evidence="2">
    <location>
        <begin position="151"/>
        <end position="247"/>
    </location>
</feature>
<proteinExistence type="predicted"/>
<dbReference type="Pfam" id="PF23988">
    <property type="entry name" value="DUF7309"/>
    <property type="match status" value="1"/>
</dbReference>
<name>K9YVX4_DACS8</name>